<reference evidence="2" key="1">
    <citation type="journal article" date="2021" name="Open Biol.">
        <title>Shared evolutionary footprints suggest mitochondrial oxidative damage underlies multiple complex I losses in fungi.</title>
        <authorList>
            <person name="Schikora-Tamarit M.A."/>
            <person name="Marcet-Houben M."/>
            <person name="Nosek J."/>
            <person name="Gabaldon T."/>
        </authorList>
    </citation>
    <scope>NUCLEOTIDE SEQUENCE</scope>
    <source>
        <strain evidence="2">CBS2887</strain>
    </source>
</reference>
<proteinExistence type="predicted"/>
<keyword evidence="3" id="KW-1185">Reference proteome</keyword>
<protein>
    <submittedName>
        <fullName evidence="2">Uncharacterized protein</fullName>
    </submittedName>
</protein>
<reference evidence="2" key="2">
    <citation type="submission" date="2021-01" db="EMBL/GenBank/DDBJ databases">
        <authorList>
            <person name="Schikora-Tamarit M.A."/>
        </authorList>
    </citation>
    <scope>NUCLEOTIDE SEQUENCE</scope>
    <source>
        <strain evidence="2">CBS2887</strain>
    </source>
</reference>
<name>A0A9P8PYL9_WICPI</name>
<sequence>MLLLLLEASLPKTEVLNQSRATKHLDLKDKPMFNIADFQKRKVKEPERDILDQLPQDKSAMARSDPT</sequence>
<evidence type="ECO:0000313" key="3">
    <source>
        <dbReference type="Proteomes" id="UP000774326"/>
    </source>
</evidence>
<dbReference type="Proteomes" id="UP000774326">
    <property type="component" value="Unassembled WGS sequence"/>
</dbReference>
<comment type="caution">
    <text evidence="2">The sequence shown here is derived from an EMBL/GenBank/DDBJ whole genome shotgun (WGS) entry which is preliminary data.</text>
</comment>
<dbReference type="EMBL" id="JAEUBG010004822">
    <property type="protein sequence ID" value="KAH3679992.1"/>
    <property type="molecule type" value="Genomic_DNA"/>
</dbReference>
<organism evidence="2 3">
    <name type="scientific">Wickerhamomyces pijperi</name>
    <name type="common">Yeast</name>
    <name type="synonym">Pichia pijperi</name>
    <dbReference type="NCBI Taxonomy" id="599730"/>
    <lineage>
        <taxon>Eukaryota</taxon>
        <taxon>Fungi</taxon>
        <taxon>Dikarya</taxon>
        <taxon>Ascomycota</taxon>
        <taxon>Saccharomycotina</taxon>
        <taxon>Saccharomycetes</taxon>
        <taxon>Phaffomycetales</taxon>
        <taxon>Wickerhamomycetaceae</taxon>
        <taxon>Wickerhamomyces</taxon>
    </lineage>
</organism>
<dbReference type="AlphaFoldDB" id="A0A9P8PYL9"/>
<accession>A0A9P8PYL9</accession>
<gene>
    <name evidence="2" type="ORF">WICPIJ_008468</name>
</gene>
<evidence type="ECO:0000313" key="2">
    <source>
        <dbReference type="EMBL" id="KAH3679992.1"/>
    </source>
</evidence>
<feature type="region of interest" description="Disordered" evidence="1">
    <location>
        <begin position="44"/>
        <end position="67"/>
    </location>
</feature>
<evidence type="ECO:0000256" key="1">
    <source>
        <dbReference type="SAM" id="MobiDB-lite"/>
    </source>
</evidence>